<comment type="caution">
    <text evidence="3">The sequence shown here is derived from an EMBL/GenBank/DDBJ whole genome shotgun (WGS) entry which is preliminary data.</text>
</comment>
<feature type="compositionally biased region" description="Low complexity" evidence="1">
    <location>
        <begin position="509"/>
        <end position="524"/>
    </location>
</feature>
<feature type="transmembrane region" description="Helical" evidence="2">
    <location>
        <begin position="122"/>
        <end position="142"/>
    </location>
</feature>
<proteinExistence type="predicted"/>
<feature type="compositionally biased region" description="Low complexity" evidence="1">
    <location>
        <begin position="352"/>
        <end position="361"/>
    </location>
</feature>
<gene>
    <name evidence="3" type="ORF">SAMEA2275694_03804</name>
</gene>
<feature type="region of interest" description="Disordered" evidence="1">
    <location>
        <begin position="757"/>
        <end position="776"/>
    </location>
</feature>
<feature type="transmembrane region" description="Helical" evidence="2">
    <location>
        <begin position="162"/>
        <end position="181"/>
    </location>
</feature>
<feature type="compositionally biased region" description="Polar residues" evidence="1">
    <location>
        <begin position="572"/>
        <end position="581"/>
    </location>
</feature>
<reference evidence="3 4" key="1">
    <citation type="submission" date="2016-11" db="EMBL/GenBank/DDBJ databases">
        <authorList>
            <consortium name="Pathogen Informatics"/>
        </authorList>
    </citation>
    <scope>NUCLEOTIDE SEQUENCE [LARGE SCALE GENOMIC DNA]</scope>
    <source>
        <strain evidence="3 4">968</strain>
    </source>
</reference>
<feature type="transmembrane region" description="Helical" evidence="2">
    <location>
        <begin position="252"/>
        <end position="271"/>
    </location>
</feature>
<dbReference type="EMBL" id="FSFA01000005">
    <property type="protein sequence ID" value="SHX78577.1"/>
    <property type="molecule type" value="Genomic_DNA"/>
</dbReference>
<evidence type="ECO:0000313" key="4">
    <source>
        <dbReference type="Proteomes" id="UP000185183"/>
    </source>
</evidence>
<feature type="transmembrane region" description="Helical" evidence="2">
    <location>
        <begin position="79"/>
        <end position="101"/>
    </location>
</feature>
<feature type="compositionally biased region" description="Low complexity" evidence="1">
    <location>
        <begin position="583"/>
        <end position="594"/>
    </location>
</feature>
<evidence type="ECO:0000313" key="3">
    <source>
        <dbReference type="EMBL" id="SHX78577.1"/>
    </source>
</evidence>
<keyword evidence="2" id="KW-0812">Transmembrane</keyword>
<sequence length="1115" mass="115750">MSGNERSTEQLIAVTDCRDLVRSAAAAQKLPSPDLDTSLVLGDERGRRVAAFASGGVLVVGAVAALHNLYRSGDDAAELIAWSGLLLLALTALGGGIKLAMWGARPVIAALFDRAKERLAEPVLAVVASGAVIVGALGMWWTFRGGYAGWWQQLSGESQWSLSLGVGQMLVAVLAGAALFTGGRYVTGLAREALTESGLLIERDRAAGRRRVPEGLWHPGLVAALVGGGLALVVMTAWLTPKVGPTIVGANTLAAVAAIVAVLVWGVGANLGWWKGLAGLWKWATDASHKAAATSGVVALLMFSAGGLGLGWFTPATVPQAHAQCPPDCGGGSNGSGSYGPDASQFQPPQMPGQMPDYQGGINQPALDQNGSISIYNTQAPSVSNNGVQGSSGQQGPQQSWDQPAHGTQIPDYQNAAPYTQGPGRPNPDFNPGSDAGSQGGQPNQGAQQPVQQPQQASQQPTQQDAGQQPNQSPNQSSDQQKIDDLTRQLQEKQQQSSQDRQRIDDLIKQLQQGQQRQNGNQKLPKAPSKDKKQDDKNKQDRDDQSGDNDLSALLLGAASTRRRKQDEQDLSDQQQPQGPDTQALAQDGAQLGQSLPGDIANTVSDSVNLGQSAGSAAQNFGSAAQAGASLASSAQSGAVNPMDAVALVQGVSGGISDTADAVGSGASIASTWLNEAGQGAQLAADANPQLKAEAEQVRQLTQAGSQVADLTGKVAGGVSQVSGVVNTVSSLGTSGMPDTSGVGDAADALSGTATAVNGPGDIPKPPTPPVSPSTSARIATATDATKPVPSPGDPGFIGPVAMPEPSSQPFISAAQRELFRKELLNTGVPADQVDKRLDDLIDRASKMPVPRAENYQPSAPGPADDISPQKFFEGLVGRGVDEFKSNWQLMKTADPMISSVRGIIDPQGLAQDRTQMTQGLAPLVGAGGDNAPGVGESWTNVGKDAISYDEWKDGNPVKAAGQNAFDVLGAIIGGRGINNAARAPESAVTQGALERAVPVAPVTSFAAKTDFTAADIDVVAAHLGSMDPFEPNDAMISRIRDAISQGKPLNDTQVNFMRHELTENSLMKQGMAYEAAHAEALTTHPPGKNYDLDLIQENPLFGRWWKQMNGLLPK</sequence>
<feature type="compositionally biased region" description="Gly residues" evidence="1">
    <location>
        <begin position="329"/>
        <end position="338"/>
    </location>
</feature>
<keyword evidence="2" id="KW-0472">Membrane</keyword>
<feature type="transmembrane region" description="Helical" evidence="2">
    <location>
        <begin position="292"/>
        <end position="313"/>
    </location>
</feature>
<feature type="compositionally biased region" description="Pro residues" evidence="1">
    <location>
        <begin position="763"/>
        <end position="772"/>
    </location>
</feature>
<protein>
    <recommendedName>
        <fullName evidence="5">YIP1 family protein</fullName>
    </recommendedName>
</protein>
<evidence type="ECO:0000256" key="1">
    <source>
        <dbReference type="SAM" id="MobiDB-lite"/>
    </source>
</evidence>
<feature type="compositionally biased region" description="Low complexity" evidence="1">
    <location>
        <begin position="381"/>
        <end position="400"/>
    </location>
</feature>
<dbReference type="Proteomes" id="UP000185183">
    <property type="component" value="Unassembled WGS sequence"/>
</dbReference>
<feature type="compositionally biased region" description="Polar residues" evidence="1">
    <location>
        <begin position="366"/>
        <end position="380"/>
    </location>
</feature>
<name>A0A9Q7SG87_9MYCO</name>
<dbReference type="AlphaFoldDB" id="A0A9Q7SG87"/>
<evidence type="ECO:0008006" key="5">
    <source>
        <dbReference type="Google" id="ProtNLM"/>
    </source>
</evidence>
<accession>A0A9Q7SG87</accession>
<feature type="compositionally biased region" description="Low complexity" evidence="1">
    <location>
        <begin position="441"/>
        <end position="480"/>
    </location>
</feature>
<organism evidence="3 4">
    <name type="scientific">Mycobacteroides abscessus subsp. bolletii</name>
    <dbReference type="NCBI Taxonomy" id="319705"/>
    <lineage>
        <taxon>Bacteria</taxon>
        <taxon>Bacillati</taxon>
        <taxon>Actinomycetota</taxon>
        <taxon>Actinomycetes</taxon>
        <taxon>Mycobacteriales</taxon>
        <taxon>Mycobacteriaceae</taxon>
        <taxon>Mycobacteroides</taxon>
        <taxon>Mycobacteroides abscessus</taxon>
    </lineage>
</organism>
<keyword evidence="2" id="KW-1133">Transmembrane helix</keyword>
<evidence type="ECO:0000256" key="2">
    <source>
        <dbReference type="SAM" id="Phobius"/>
    </source>
</evidence>
<feature type="transmembrane region" description="Helical" evidence="2">
    <location>
        <begin position="49"/>
        <end position="67"/>
    </location>
</feature>
<feature type="compositionally biased region" description="Basic and acidic residues" evidence="1">
    <location>
        <begin position="481"/>
        <end position="491"/>
    </location>
</feature>
<feature type="compositionally biased region" description="Basic and acidic residues" evidence="1">
    <location>
        <begin position="528"/>
        <end position="545"/>
    </location>
</feature>
<feature type="region of interest" description="Disordered" evidence="1">
    <location>
        <begin position="327"/>
        <end position="604"/>
    </location>
</feature>
<feature type="transmembrane region" description="Helical" evidence="2">
    <location>
        <begin position="215"/>
        <end position="240"/>
    </location>
</feature>